<proteinExistence type="predicted"/>
<reference evidence="2 3" key="1">
    <citation type="journal article" date="2019" name="Int. J. Syst. Evol. Microbiol.">
        <title>The Global Catalogue of Microorganisms (GCM) 10K type strain sequencing project: providing services to taxonomists for standard genome sequencing and annotation.</title>
        <authorList>
            <consortium name="The Broad Institute Genomics Platform"/>
            <consortium name="The Broad Institute Genome Sequencing Center for Infectious Disease"/>
            <person name="Wu L."/>
            <person name="Ma J."/>
        </authorList>
    </citation>
    <scope>NUCLEOTIDE SEQUENCE [LARGE SCALE GENOMIC DNA]</scope>
    <source>
        <strain evidence="2 3">XZYJ18</strain>
    </source>
</reference>
<accession>A0ABD5Q4H3</accession>
<comment type="caution">
    <text evidence="2">The sequence shown here is derived from an EMBL/GenBank/DDBJ whole genome shotgun (WGS) entry which is preliminary data.</text>
</comment>
<dbReference type="Pfam" id="PF00582">
    <property type="entry name" value="Usp"/>
    <property type="match status" value="1"/>
</dbReference>
<keyword evidence="3" id="KW-1185">Reference proteome</keyword>
<dbReference type="EMBL" id="JBHSHT010000001">
    <property type="protein sequence ID" value="MFC4824824.1"/>
    <property type="molecule type" value="Genomic_DNA"/>
</dbReference>
<dbReference type="Proteomes" id="UP001595945">
    <property type="component" value="Unassembled WGS sequence"/>
</dbReference>
<dbReference type="InterPro" id="IPR006016">
    <property type="entry name" value="UspA"/>
</dbReference>
<name>A0ABD5Q4H3_9EURY</name>
<dbReference type="CDD" id="cd00293">
    <property type="entry name" value="USP-like"/>
    <property type="match status" value="1"/>
</dbReference>
<organism evidence="2 3">
    <name type="scientific">Halorussus aquaticus</name>
    <dbReference type="NCBI Taxonomy" id="2953748"/>
    <lineage>
        <taxon>Archaea</taxon>
        <taxon>Methanobacteriati</taxon>
        <taxon>Methanobacteriota</taxon>
        <taxon>Stenosarchaea group</taxon>
        <taxon>Halobacteria</taxon>
        <taxon>Halobacteriales</taxon>
        <taxon>Haladaptataceae</taxon>
        <taxon>Halorussus</taxon>
    </lineage>
</organism>
<evidence type="ECO:0000313" key="2">
    <source>
        <dbReference type="EMBL" id="MFC4824824.1"/>
    </source>
</evidence>
<dbReference type="InterPro" id="IPR014729">
    <property type="entry name" value="Rossmann-like_a/b/a_fold"/>
</dbReference>
<sequence length="122" mass="12990">MNVLLGIGGSEDSLRALDETIERAKATGDDLTVVILENPESDRDTEAIESAVFDALESAEFTAGVRHLSGDPGSQLVDLAEREGFDQIVLGGGQRSPMGKIQLGHISEFVLLNSPVSVKLVR</sequence>
<dbReference type="SUPFAM" id="SSF52402">
    <property type="entry name" value="Adenine nucleotide alpha hydrolases-like"/>
    <property type="match status" value="1"/>
</dbReference>
<gene>
    <name evidence="2" type="ORF">ACFO9K_11200</name>
</gene>
<dbReference type="AlphaFoldDB" id="A0ABD5Q4H3"/>
<evidence type="ECO:0000313" key="3">
    <source>
        <dbReference type="Proteomes" id="UP001595945"/>
    </source>
</evidence>
<protein>
    <submittedName>
        <fullName evidence="2">Universal stress protein</fullName>
    </submittedName>
</protein>
<dbReference type="RefSeq" id="WP_254269459.1">
    <property type="nucleotide sequence ID" value="NZ_CP100400.1"/>
</dbReference>
<dbReference type="Gene3D" id="3.40.50.620">
    <property type="entry name" value="HUPs"/>
    <property type="match status" value="1"/>
</dbReference>
<evidence type="ECO:0000259" key="1">
    <source>
        <dbReference type="Pfam" id="PF00582"/>
    </source>
</evidence>
<dbReference type="GeneID" id="73044475"/>
<feature type="domain" description="UspA" evidence="1">
    <location>
        <begin position="2"/>
        <end position="122"/>
    </location>
</feature>